<dbReference type="AlphaFoldDB" id="A0A9Q0QY23"/>
<organism evidence="1 2">
    <name type="scientific">Protea cynaroides</name>
    <dbReference type="NCBI Taxonomy" id="273540"/>
    <lineage>
        <taxon>Eukaryota</taxon>
        <taxon>Viridiplantae</taxon>
        <taxon>Streptophyta</taxon>
        <taxon>Embryophyta</taxon>
        <taxon>Tracheophyta</taxon>
        <taxon>Spermatophyta</taxon>
        <taxon>Magnoliopsida</taxon>
        <taxon>Proteales</taxon>
        <taxon>Proteaceae</taxon>
        <taxon>Protea</taxon>
    </lineage>
</organism>
<name>A0A9Q0QY23_9MAGN</name>
<sequence>MNMYRNRPVSLQKMKREGYVLESYLKRRAGIPTNPNPGIPPGYLGIPPKLHCFSLRRSSESHRTNMQKLCLNLKVIGEFVAPSPKSGPGIGGGSKLLIHAPP</sequence>
<comment type="caution">
    <text evidence="1">The sequence shown here is derived from an EMBL/GenBank/DDBJ whole genome shotgun (WGS) entry which is preliminary data.</text>
</comment>
<proteinExistence type="predicted"/>
<evidence type="ECO:0000313" key="1">
    <source>
        <dbReference type="EMBL" id="KAJ4976288.1"/>
    </source>
</evidence>
<reference evidence="1" key="1">
    <citation type="journal article" date="2023" name="Plant J.">
        <title>The genome of the king protea, Protea cynaroides.</title>
        <authorList>
            <person name="Chang J."/>
            <person name="Duong T.A."/>
            <person name="Schoeman C."/>
            <person name="Ma X."/>
            <person name="Roodt D."/>
            <person name="Barker N."/>
            <person name="Li Z."/>
            <person name="Van de Peer Y."/>
            <person name="Mizrachi E."/>
        </authorList>
    </citation>
    <scope>NUCLEOTIDE SEQUENCE</scope>
    <source>
        <tissue evidence="1">Young leaves</tissue>
    </source>
</reference>
<protein>
    <submittedName>
        <fullName evidence="1">Uncharacterized protein</fullName>
    </submittedName>
</protein>
<dbReference type="EMBL" id="JAMYWD010000003">
    <property type="protein sequence ID" value="KAJ4976288.1"/>
    <property type="molecule type" value="Genomic_DNA"/>
</dbReference>
<dbReference type="Proteomes" id="UP001141806">
    <property type="component" value="Unassembled WGS sequence"/>
</dbReference>
<accession>A0A9Q0QY23</accession>
<gene>
    <name evidence="1" type="ORF">NE237_001394</name>
</gene>
<keyword evidence="2" id="KW-1185">Reference proteome</keyword>
<evidence type="ECO:0000313" key="2">
    <source>
        <dbReference type="Proteomes" id="UP001141806"/>
    </source>
</evidence>